<protein>
    <submittedName>
        <fullName evidence="1">Uncharacterized protein</fullName>
    </submittedName>
</protein>
<evidence type="ECO:0000313" key="1">
    <source>
        <dbReference type="EMBL" id="ERJ30031.1"/>
    </source>
</evidence>
<dbReference type="PATRIC" id="fig|1242968.3.peg.778"/>
<gene>
    <name evidence="1" type="ORF">UNSWCS_132</name>
</gene>
<dbReference type="EMBL" id="ANNG01000010">
    <property type="protein sequence ID" value="ERJ30031.1"/>
    <property type="molecule type" value="Genomic_DNA"/>
</dbReference>
<reference evidence="1 2" key="1">
    <citation type="journal article" date="2013" name="BMC Genomics">
        <title>Comparative genomics of Campylobacter concisus isolates reveals genetic diversity and provides insights into disease association.</title>
        <authorList>
            <person name="Deshpande N.P."/>
            <person name="Kaakoush N.O."/>
            <person name="Wilkins M.R."/>
            <person name="Mitchell H.M."/>
        </authorList>
    </citation>
    <scope>NUCLEOTIDE SEQUENCE [LARGE SCALE GENOMIC DNA]</scope>
    <source>
        <strain evidence="1 2">UNSWCS</strain>
    </source>
</reference>
<proteinExistence type="predicted"/>
<sequence length="51" mass="5703">MSFAICGVGAWMGSEALIFVRDFVSSKAGRRYDGYDDYGGNFKHEEFGDDK</sequence>
<dbReference type="Proteomes" id="UP000016620">
    <property type="component" value="Unassembled WGS sequence"/>
</dbReference>
<evidence type="ECO:0000313" key="2">
    <source>
        <dbReference type="Proteomes" id="UP000016620"/>
    </source>
</evidence>
<name>U2F0Q3_9BACT</name>
<accession>U2F0Q3</accession>
<organism evidence="1 2">
    <name type="scientific">Campylobacter concisus UNSWCS</name>
    <dbReference type="NCBI Taxonomy" id="1242968"/>
    <lineage>
        <taxon>Bacteria</taxon>
        <taxon>Pseudomonadati</taxon>
        <taxon>Campylobacterota</taxon>
        <taxon>Epsilonproteobacteria</taxon>
        <taxon>Campylobacterales</taxon>
        <taxon>Campylobacteraceae</taxon>
        <taxon>Campylobacter</taxon>
    </lineage>
</organism>
<dbReference type="AlphaFoldDB" id="U2F0Q3"/>
<comment type="caution">
    <text evidence="1">The sequence shown here is derived from an EMBL/GenBank/DDBJ whole genome shotgun (WGS) entry which is preliminary data.</text>
</comment>